<evidence type="ECO:0000256" key="1">
    <source>
        <dbReference type="ARBA" id="ARBA00012417"/>
    </source>
</evidence>
<evidence type="ECO:0000256" key="6">
    <source>
        <dbReference type="ARBA" id="ARBA00022932"/>
    </source>
</evidence>
<dbReference type="Pfam" id="PF13177">
    <property type="entry name" value="DNA_pol3_delta2"/>
    <property type="match status" value="1"/>
</dbReference>
<name>A0A917JZG9_9GAMM</name>
<accession>A0A917JZG9</accession>
<evidence type="ECO:0000313" key="10">
    <source>
        <dbReference type="Proteomes" id="UP000630149"/>
    </source>
</evidence>
<dbReference type="Gene3D" id="3.40.50.300">
    <property type="entry name" value="P-loop containing nucleotide triphosphate hydrolases"/>
    <property type="match status" value="1"/>
</dbReference>
<evidence type="ECO:0000256" key="7">
    <source>
        <dbReference type="ARBA" id="ARBA00049244"/>
    </source>
</evidence>
<dbReference type="EMBL" id="BMOB01000010">
    <property type="protein sequence ID" value="GGI91271.1"/>
    <property type="molecule type" value="Genomic_DNA"/>
</dbReference>
<dbReference type="GO" id="GO:0006261">
    <property type="term" value="P:DNA-templated DNA replication"/>
    <property type="evidence" value="ECO:0007669"/>
    <property type="project" value="TreeGrafter"/>
</dbReference>
<dbReference type="EC" id="2.7.7.7" evidence="1"/>
<dbReference type="InterPro" id="IPR027417">
    <property type="entry name" value="P-loop_NTPase"/>
</dbReference>
<dbReference type="PANTHER" id="PTHR11669:SF8">
    <property type="entry name" value="DNA POLYMERASE III SUBUNIT DELTA"/>
    <property type="match status" value="1"/>
</dbReference>
<dbReference type="SUPFAM" id="SSF52540">
    <property type="entry name" value="P-loop containing nucleoside triphosphate hydrolases"/>
    <property type="match status" value="1"/>
</dbReference>
<keyword evidence="10" id="KW-1185">Reference proteome</keyword>
<evidence type="ECO:0000313" key="9">
    <source>
        <dbReference type="EMBL" id="GGI91271.1"/>
    </source>
</evidence>
<proteinExistence type="predicted"/>
<reference evidence="9" key="1">
    <citation type="journal article" date="2014" name="Int. J. Syst. Evol. Microbiol.">
        <title>Complete genome sequence of Corynebacterium casei LMG S-19264T (=DSM 44701T), isolated from a smear-ripened cheese.</title>
        <authorList>
            <consortium name="US DOE Joint Genome Institute (JGI-PGF)"/>
            <person name="Walter F."/>
            <person name="Albersmeier A."/>
            <person name="Kalinowski J."/>
            <person name="Ruckert C."/>
        </authorList>
    </citation>
    <scope>NUCLEOTIDE SEQUENCE</scope>
    <source>
        <strain evidence="9">JCM 13919</strain>
    </source>
</reference>
<feature type="domain" description="DNA polymerase III delta subunit C-terminal" evidence="8">
    <location>
        <begin position="147"/>
        <end position="256"/>
    </location>
</feature>
<dbReference type="GO" id="GO:0003887">
    <property type="term" value="F:DNA-directed DNA polymerase activity"/>
    <property type="evidence" value="ECO:0007669"/>
    <property type="project" value="UniProtKB-KW"/>
</dbReference>
<organism evidence="9 10">
    <name type="scientific">Legionella impletisoli</name>
    <dbReference type="NCBI Taxonomy" id="343510"/>
    <lineage>
        <taxon>Bacteria</taxon>
        <taxon>Pseudomonadati</taxon>
        <taxon>Pseudomonadota</taxon>
        <taxon>Gammaproteobacteria</taxon>
        <taxon>Legionellales</taxon>
        <taxon>Legionellaceae</taxon>
        <taxon>Legionella</taxon>
    </lineage>
</organism>
<dbReference type="PANTHER" id="PTHR11669">
    <property type="entry name" value="REPLICATION FACTOR C / DNA POLYMERASE III GAMMA-TAU SUBUNIT"/>
    <property type="match status" value="1"/>
</dbReference>
<keyword evidence="6" id="KW-0239">DNA-directed DNA polymerase</keyword>
<keyword evidence="4" id="KW-0548">Nucleotidyltransferase</keyword>
<evidence type="ECO:0000256" key="4">
    <source>
        <dbReference type="ARBA" id="ARBA00022695"/>
    </source>
</evidence>
<dbReference type="Gene3D" id="1.20.272.10">
    <property type="match status" value="1"/>
</dbReference>
<gene>
    <name evidence="9" type="primary">holB</name>
    <name evidence="9" type="ORF">GCM10007966_19950</name>
</gene>
<dbReference type="GO" id="GO:0009360">
    <property type="term" value="C:DNA polymerase III complex"/>
    <property type="evidence" value="ECO:0007669"/>
    <property type="project" value="InterPro"/>
</dbReference>
<evidence type="ECO:0000259" key="8">
    <source>
        <dbReference type="Pfam" id="PF09115"/>
    </source>
</evidence>
<evidence type="ECO:0000256" key="3">
    <source>
        <dbReference type="ARBA" id="ARBA00022679"/>
    </source>
</evidence>
<keyword evidence="3" id="KW-0808">Transferase</keyword>
<reference evidence="9" key="2">
    <citation type="submission" date="2020-09" db="EMBL/GenBank/DDBJ databases">
        <authorList>
            <person name="Sun Q."/>
            <person name="Ohkuma M."/>
        </authorList>
    </citation>
    <scope>NUCLEOTIDE SEQUENCE</scope>
    <source>
        <strain evidence="9">JCM 13919</strain>
    </source>
</reference>
<keyword evidence="5" id="KW-0235">DNA replication</keyword>
<dbReference type="AlphaFoldDB" id="A0A917JZG9"/>
<dbReference type="InterPro" id="IPR015199">
    <property type="entry name" value="DNA_pol_III_delta_C"/>
</dbReference>
<comment type="catalytic activity">
    <reaction evidence="7">
        <text>DNA(n) + a 2'-deoxyribonucleoside 5'-triphosphate = DNA(n+1) + diphosphate</text>
        <dbReference type="Rhea" id="RHEA:22508"/>
        <dbReference type="Rhea" id="RHEA-COMP:17339"/>
        <dbReference type="Rhea" id="RHEA-COMP:17340"/>
        <dbReference type="ChEBI" id="CHEBI:33019"/>
        <dbReference type="ChEBI" id="CHEBI:61560"/>
        <dbReference type="ChEBI" id="CHEBI:173112"/>
        <dbReference type="EC" id="2.7.7.7"/>
    </reaction>
</comment>
<evidence type="ECO:0000256" key="5">
    <source>
        <dbReference type="ARBA" id="ARBA00022705"/>
    </source>
</evidence>
<dbReference type="GO" id="GO:0003677">
    <property type="term" value="F:DNA binding"/>
    <property type="evidence" value="ECO:0007669"/>
    <property type="project" value="InterPro"/>
</dbReference>
<sequence>MNLVGYLFCEQLSACGQCHQCQRLLENVHPDLHYIAQDALDKAIKIDQIRAIQQDIYQTPQRAKYRIVIIDSAERMNIAAANALLKVLEEPPVHTLFILLAEQMSSIPPTILSRCQKYFFSDGMHDEIDYLNLGKLYPNEDPRAVIFQDRDQLIQSLIDLCESKVSPPEIATRWSHYNFDDLLWWLYLVNSQMIRFHFYKSEANSRANNRSLYRLSQQIPVTSFFDYNRKISVLRKKLSQNITINQTLALEDLLLDYVRNIQ</sequence>
<dbReference type="InterPro" id="IPR050238">
    <property type="entry name" value="DNA_Rep/Repair_Clamp_Loader"/>
</dbReference>
<protein>
    <recommendedName>
        <fullName evidence="2">DNA polymerase III subunit delta'</fullName>
        <ecNumber evidence="1">2.7.7.7</ecNumber>
    </recommendedName>
</protein>
<dbReference type="Proteomes" id="UP000630149">
    <property type="component" value="Unassembled WGS sequence"/>
</dbReference>
<comment type="caution">
    <text evidence="9">The sequence shown here is derived from an EMBL/GenBank/DDBJ whole genome shotgun (WGS) entry which is preliminary data.</text>
</comment>
<dbReference type="Pfam" id="PF09115">
    <property type="entry name" value="DNApol3-delta_C"/>
    <property type="match status" value="1"/>
</dbReference>
<evidence type="ECO:0000256" key="2">
    <source>
        <dbReference type="ARBA" id="ARBA00014363"/>
    </source>
</evidence>